<comment type="similarity">
    <text evidence="4">Belongs to the nucleoporin GLFG family.</text>
</comment>
<keyword evidence="11" id="KW-0378">Hydrolase</keyword>
<keyword evidence="14" id="KW-0720">Serine protease</keyword>
<evidence type="ECO:0000259" key="24">
    <source>
        <dbReference type="PROSITE" id="PS51434"/>
    </source>
</evidence>
<dbReference type="Pfam" id="PF21240">
    <property type="entry name" value="Nup98_GLEBS"/>
    <property type="match status" value="1"/>
</dbReference>
<keyword evidence="7" id="KW-1017">Isopeptide bond</keyword>
<feature type="region of interest" description="Disordered" evidence="23">
    <location>
        <begin position="884"/>
        <end position="929"/>
    </location>
</feature>
<name>A0A852M3E8_9AVES</name>
<dbReference type="GO" id="GO:0051028">
    <property type="term" value="P:mRNA transport"/>
    <property type="evidence" value="ECO:0007669"/>
    <property type="project" value="UniProtKB-KW"/>
</dbReference>
<evidence type="ECO:0000256" key="16">
    <source>
        <dbReference type="ARBA" id="ARBA00022927"/>
    </source>
</evidence>
<dbReference type="SUPFAM" id="SSF82215">
    <property type="entry name" value="C-terminal autoproteolytic domain of nucleoporin nup98"/>
    <property type="match status" value="1"/>
</dbReference>
<keyword evidence="12" id="KW-0068">Autocatalytic cleavage</keyword>
<dbReference type="Pfam" id="PF12110">
    <property type="entry name" value="Nup96"/>
    <property type="match status" value="1"/>
</dbReference>
<accession>A0A852M3E8</accession>
<keyword evidence="17" id="KW-0007">Acetylation</keyword>
<dbReference type="Pfam" id="PF04096">
    <property type="entry name" value="Nucleoporin2"/>
    <property type="match status" value="1"/>
</dbReference>
<keyword evidence="10" id="KW-0677">Repeat</keyword>
<evidence type="ECO:0000256" key="23">
    <source>
        <dbReference type="SAM" id="MobiDB-lite"/>
    </source>
</evidence>
<protein>
    <recommendedName>
        <fullName evidence="5">Nuclear pore complex protein Nup98-Nup96</fullName>
    </recommendedName>
</protein>
<evidence type="ECO:0000256" key="6">
    <source>
        <dbReference type="ARBA" id="ARBA00022448"/>
    </source>
</evidence>
<dbReference type="PANTHER" id="PTHR23198">
    <property type="entry name" value="NUCLEOPORIN"/>
    <property type="match status" value="1"/>
</dbReference>
<keyword evidence="6" id="KW-0813">Transport</keyword>
<evidence type="ECO:0000256" key="1">
    <source>
        <dbReference type="ARBA" id="ARBA00004567"/>
    </source>
</evidence>
<evidence type="ECO:0000256" key="14">
    <source>
        <dbReference type="ARBA" id="ARBA00022825"/>
    </source>
</evidence>
<keyword evidence="16" id="KW-0653">Protein transport</keyword>
<evidence type="ECO:0000256" key="4">
    <source>
        <dbReference type="ARBA" id="ARBA00008926"/>
    </source>
</evidence>
<keyword evidence="18" id="KW-0811">Translocation</keyword>
<keyword evidence="20" id="KW-0472">Membrane</keyword>
<evidence type="ECO:0000256" key="17">
    <source>
        <dbReference type="ARBA" id="ARBA00022990"/>
    </source>
</evidence>
<feature type="domain" description="Peptidase S59" evidence="24">
    <location>
        <begin position="736"/>
        <end position="878"/>
    </location>
</feature>
<proteinExistence type="inferred from homology"/>
<evidence type="ECO:0000256" key="11">
    <source>
        <dbReference type="ARBA" id="ARBA00022801"/>
    </source>
</evidence>
<feature type="compositionally biased region" description="Basic and acidic residues" evidence="23">
    <location>
        <begin position="521"/>
        <end position="530"/>
    </location>
</feature>
<dbReference type="GO" id="GO:0006405">
    <property type="term" value="P:RNA export from nucleus"/>
    <property type="evidence" value="ECO:0007669"/>
    <property type="project" value="TreeGrafter"/>
</dbReference>
<dbReference type="PROSITE" id="PS51434">
    <property type="entry name" value="NUP_C"/>
    <property type="match status" value="1"/>
</dbReference>
<gene>
    <name evidence="25" type="primary">Nup98</name>
    <name evidence="25" type="ORF">CENBEN_R03777</name>
</gene>
<evidence type="ECO:0000256" key="10">
    <source>
        <dbReference type="ARBA" id="ARBA00022737"/>
    </source>
</evidence>
<comment type="subcellular location">
    <subcellularLocation>
        <location evidence="2">Nucleus membrane</location>
        <topology evidence="2">Peripheral membrane protein</topology>
        <orientation evidence="2">Nucleoplasmic side</orientation>
    </subcellularLocation>
    <subcellularLocation>
        <location evidence="1">Nucleus</location>
        <location evidence="1">Nuclear pore complex</location>
    </subcellularLocation>
    <subcellularLocation>
        <location evidence="3">Nucleus</location>
        <location evidence="3">Nucleoplasm</location>
    </subcellularLocation>
</comment>
<dbReference type="GO" id="GO:0005654">
    <property type="term" value="C:nucleoplasm"/>
    <property type="evidence" value="ECO:0007669"/>
    <property type="project" value="UniProtKB-SubCell"/>
</dbReference>
<dbReference type="InterPro" id="IPR021967">
    <property type="entry name" value="Nup98_C"/>
</dbReference>
<comment type="function">
    <text evidence="22">Plays a role in the nuclear pore complex (NPC) assembly and/or maintenance. NUP98 and NUP96 are involved in the bidirectional transport across the NPC. May anchor NUP153 and TPR to the NPC. In cooperation with DHX9, plays a role in transcription and alternative splicing activation of a subset of genes. Involved in the localization of DHX9 in discrete intranuclear foci (GLFG-body).</text>
</comment>
<dbReference type="Gene3D" id="1.25.40.690">
    <property type="match status" value="1"/>
</dbReference>
<evidence type="ECO:0000256" key="12">
    <source>
        <dbReference type="ARBA" id="ARBA00022813"/>
    </source>
</evidence>
<feature type="region of interest" description="Disordered" evidence="23">
    <location>
        <begin position="605"/>
        <end position="654"/>
    </location>
</feature>
<dbReference type="EMBL" id="WBNK01001783">
    <property type="protein sequence ID" value="NXX97999.1"/>
    <property type="molecule type" value="Genomic_DNA"/>
</dbReference>
<evidence type="ECO:0000256" key="8">
    <source>
        <dbReference type="ARBA" id="ARBA00022553"/>
    </source>
</evidence>
<dbReference type="Gene3D" id="1.10.10.2360">
    <property type="match status" value="1"/>
</dbReference>
<dbReference type="GO" id="GO:0031965">
    <property type="term" value="C:nuclear membrane"/>
    <property type="evidence" value="ECO:0007669"/>
    <property type="project" value="UniProtKB-SubCell"/>
</dbReference>
<comment type="caution">
    <text evidence="25">The sequence shown here is derived from an EMBL/GenBank/DDBJ whole genome shotgun (WGS) entry which is preliminary data.</text>
</comment>
<dbReference type="GO" id="GO:0008139">
    <property type="term" value="F:nuclear localization sequence binding"/>
    <property type="evidence" value="ECO:0007669"/>
    <property type="project" value="TreeGrafter"/>
</dbReference>
<feature type="region of interest" description="Disordered" evidence="23">
    <location>
        <begin position="508"/>
        <end position="531"/>
    </location>
</feature>
<dbReference type="GO" id="GO:0017056">
    <property type="term" value="F:structural constituent of nuclear pore"/>
    <property type="evidence" value="ECO:0007669"/>
    <property type="project" value="InterPro"/>
</dbReference>
<dbReference type="InterPro" id="IPR036903">
    <property type="entry name" value="Nup98_auto-Pept-S59_dom_sf"/>
</dbReference>
<dbReference type="FunFam" id="1.10.10.2360:FF:000001">
    <property type="entry name" value="Nuclear pore complex protein Nup98-Nup96"/>
    <property type="match status" value="1"/>
</dbReference>
<evidence type="ECO:0000256" key="13">
    <source>
        <dbReference type="ARBA" id="ARBA00022816"/>
    </source>
</evidence>
<evidence type="ECO:0000256" key="7">
    <source>
        <dbReference type="ARBA" id="ARBA00022499"/>
    </source>
</evidence>
<feature type="compositionally biased region" description="Basic and acidic residues" evidence="23">
    <location>
        <begin position="706"/>
        <end position="715"/>
    </location>
</feature>
<evidence type="ECO:0000256" key="3">
    <source>
        <dbReference type="ARBA" id="ARBA00004642"/>
    </source>
</evidence>
<organism evidence="25 26">
    <name type="scientific">Centropus bengalensis</name>
    <name type="common">lesser coucal</name>
    <dbReference type="NCBI Taxonomy" id="1463675"/>
    <lineage>
        <taxon>Eukaryota</taxon>
        <taxon>Metazoa</taxon>
        <taxon>Chordata</taxon>
        <taxon>Craniata</taxon>
        <taxon>Vertebrata</taxon>
        <taxon>Euteleostomi</taxon>
        <taxon>Archelosauria</taxon>
        <taxon>Archosauria</taxon>
        <taxon>Dinosauria</taxon>
        <taxon>Saurischia</taxon>
        <taxon>Theropoda</taxon>
        <taxon>Coelurosauria</taxon>
        <taxon>Aves</taxon>
        <taxon>Neognathae</taxon>
        <taxon>Neoaves</taxon>
        <taxon>Otidimorphae</taxon>
        <taxon>Cuculiformes</taxon>
        <taxon>Centropidae</taxon>
        <taxon>Centropus</taxon>
    </lineage>
</organism>
<evidence type="ECO:0000256" key="2">
    <source>
        <dbReference type="ARBA" id="ARBA00004620"/>
    </source>
</evidence>
<dbReference type="GO" id="GO:0006508">
    <property type="term" value="P:proteolysis"/>
    <property type="evidence" value="ECO:0007669"/>
    <property type="project" value="UniProtKB-KW"/>
</dbReference>
<feature type="non-terminal residue" evidence="25">
    <location>
        <position position="1808"/>
    </location>
</feature>
<evidence type="ECO:0000256" key="22">
    <source>
        <dbReference type="ARBA" id="ARBA00059309"/>
    </source>
</evidence>
<feature type="region of interest" description="Disordered" evidence="23">
    <location>
        <begin position="698"/>
        <end position="724"/>
    </location>
</feature>
<keyword evidence="9" id="KW-0645">Protease</keyword>
<evidence type="ECO:0000256" key="21">
    <source>
        <dbReference type="ARBA" id="ARBA00023242"/>
    </source>
</evidence>
<dbReference type="GO" id="GO:0034398">
    <property type="term" value="P:telomere tethering at nuclear periphery"/>
    <property type="evidence" value="ECO:0007669"/>
    <property type="project" value="TreeGrafter"/>
</dbReference>
<evidence type="ECO:0000256" key="18">
    <source>
        <dbReference type="ARBA" id="ARBA00023010"/>
    </source>
</evidence>
<dbReference type="GO" id="GO:0006606">
    <property type="term" value="P:protein import into nucleus"/>
    <property type="evidence" value="ECO:0007669"/>
    <property type="project" value="TreeGrafter"/>
</dbReference>
<keyword evidence="21" id="KW-0539">Nucleus</keyword>
<dbReference type="PANTHER" id="PTHR23198:SF6">
    <property type="entry name" value="NUCLEAR PORE COMPLEX PROTEIN NUP98-NUP96"/>
    <property type="match status" value="1"/>
</dbReference>
<evidence type="ECO:0000256" key="9">
    <source>
        <dbReference type="ARBA" id="ARBA00022670"/>
    </source>
</evidence>
<dbReference type="InterPro" id="IPR037665">
    <property type="entry name" value="Nucleoporin_S59-like"/>
</dbReference>
<dbReference type="FunFam" id="1.25.40.690:FF:000001">
    <property type="entry name" value="Nuclear pore complex protein Nup98-Nup96"/>
    <property type="match status" value="1"/>
</dbReference>
<evidence type="ECO:0000313" key="25">
    <source>
        <dbReference type="EMBL" id="NXX97999.1"/>
    </source>
</evidence>
<dbReference type="Proteomes" id="UP000632886">
    <property type="component" value="Unassembled WGS sequence"/>
</dbReference>
<evidence type="ECO:0000313" key="26">
    <source>
        <dbReference type="Proteomes" id="UP000632886"/>
    </source>
</evidence>
<dbReference type="GO" id="GO:0000973">
    <property type="term" value="P:post-transcriptional tethering of RNA polymerase II gene DNA at nuclear periphery"/>
    <property type="evidence" value="ECO:0007669"/>
    <property type="project" value="TreeGrafter"/>
</dbReference>
<dbReference type="Gene3D" id="3.30.1610.10">
    <property type="entry name" value="Peptidase S59, nucleoporin"/>
    <property type="match status" value="1"/>
</dbReference>
<feature type="non-terminal residue" evidence="25">
    <location>
        <position position="1"/>
    </location>
</feature>
<keyword evidence="26" id="KW-1185">Reference proteome</keyword>
<reference evidence="25 26" key="1">
    <citation type="submission" date="2020-02" db="EMBL/GenBank/DDBJ databases">
        <title>Bird 10,000 Genomes (B10K) Project - Family phase.</title>
        <authorList>
            <person name="Zhang G."/>
        </authorList>
    </citation>
    <scope>NUCLEOTIDE SEQUENCE [LARGE SCALE GENOMIC DNA]</scope>
    <source>
        <strain evidence="25">B10K-DU-017-21</strain>
    </source>
</reference>
<keyword evidence="13" id="KW-0509">mRNA transport</keyword>
<keyword evidence="15" id="KW-0832">Ubl conjugation</keyword>
<dbReference type="FunFam" id="3.30.1610.10:FF:000001">
    <property type="entry name" value="Nuclear pore complex protein Nup98-Nup96"/>
    <property type="match status" value="1"/>
</dbReference>
<evidence type="ECO:0000256" key="19">
    <source>
        <dbReference type="ARBA" id="ARBA00023132"/>
    </source>
</evidence>
<evidence type="ECO:0000256" key="5">
    <source>
        <dbReference type="ARBA" id="ARBA00013472"/>
    </source>
</evidence>
<keyword evidence="8" id="KW-0597">Phosphoprotein</keyword>
<dbReference type="GO" id="GO:0008236">
    <property type="term" value="F:serine-type peptidase activity"/>
    <property type="evidence" value="ECO:0007669"/>
    <property type="project" value="UniProtKB-KW"/>
</dbReference>
<evidence type="ECO:0000256" key="20">
    <source>
        <dbReference type="ARBA" id="ARBA00023136"/>
    </source>
</evidence>
<dbReference type="InterPro" id="IPR007230">
    <property type="entry name" value="Nup98_auto-Pept-S59_dom"/>
</dbReference>
<sequence>MFNKSFGTPFGGSTGFGTTSTFGQNAGFGTTSGGAFGTSAFGSNNNTGGLFGSTQTKPGGLFGSTTFNQPATSSTSTGFGFGTSTGTSNSLFGTTSTGGGLFSSQSNAFAQNKPAGFGNFGTSTSSGGLFGTTNTTSNPFGSTSGSLFGPTSFTAAPTGTTIKFNPPTGTDTMVKSGVSTNINTKHQCITAMKEYESKSLEASQPLSPISFLLELRLEDYQANRKGPSNPVGGGAAAGLFGSSTATSSTATGLFGSSTTNTGFSYGQNKTAFGTSTTGFGTGTTGGLFGQQSQTTSLFNKPFGQATTTQNTGFSFGNTSTLGQPNTNTMGLFGVTQPSQPGGLFGTATNTNAGTGFGTGTGLFGQANTGFGVGGSTLFGNKPAGFGTTTTSAPSFGTTTGGGLFGFGANTAGNSLFGNKPATGTLGTGLGTGFGTALGAGQTSLFGNTQPKLGGTLGTGTFGAPGFNTSTATLGFGAPQPAVALTDPNASAAQQAVLQQHLNNLTYSPFGDSPLFRNPMSDPKKKEERLKPTNPAAQKALTTPTHYKLTPRPATRVRPKALQSAGSAKSHLFDGLDDDEPSLSNGAFMPKKSIKKLVLKNLNSSNLFSPVNRENDDLASPSEYPENGDRFFLSVPSDENHRQDGEREEEEDHHEVTRFYTNPIAKPIPQTPESVVHKQQNSLDDTVVALNMRAALRNGLEGSSEDASFHDDSLQDEREEEPDAVYHQHPAGIVLTRAGYYTIPSMEELMRLTNDRNECIVTDFTIGRKGYGSIYFEGEVNLTNLNLDEIVHIRRKEVIVYPDDERKPPIGEGLNRRAEVTLDGVWPTDKTSRCLIKSPERLAEMNYEGRLESVSRKQGARFKEYRPETGSWVFKVAHFSKYGLQDSDEEEEEHPSKVDTKKLKTTPVLPPGHLPPQQMALNGKPAPLSQPPEAEQLGRVVELDSDMADITQEPPQESLLEDDMTEESEAMPASTHIASSLGINPHVLQIMKASLLADEDDLDVILDHYPGKQAVKMDTSQEICSPRLPISKSQGQKRYSAGGLLQSKFANIIFQPPSAALQDNRPMTLSSAPSTAPWSAASPLASAFSVPPSAPEVQMKTVGVRGQQGLVPLEKSITYGKGKLLMDMALFMGRSFRVGWGPNWTLVNCGDQLSGSSEMEDVQCESVEYGFLPAPVAPKLLSESSFKVHVEKLSLEQRKVDRDKQLYLIPLEIKLKHSTVHMDERCPLLAANPGVSAIHDYADWIRKASEDPAGTETVVKHWCLTWTLCEAIWGNLKELEASLEEPSEYILALERRKAFSRWLSETAAGRIEEEVSLSRHGNHIEAVFSCLTGKRIGEACRLAQQSGDHRLALLLSQLAGSQPVRDLLTMQLVDWHRLQADCFIQEERLRIFALLAGKPVWQLSERISINVCSLLDWKRCVAVHLWYLLPPTASISKALAMYESAFQNTSESEKYACCPLPPYLEDSGYVTEDNSNAGRPLRDVCFHLLKLYSDRHYDLDQLLDPRSVTSDPLDYRLSWHLWEVLRALNYTHLFKQSQGVLNASYAAQLESEGLWEWAVFILLHEPETRIREKAVRELLNRHCVLSETPESWAKEAFLIQRLCVPPEWIHEAKAVRARMEGDKHKEALFLFKAGHWNQCHKLVVKHLASDAIINENYKYLKGFLEDLAPPERSALIQDWETAGLVYLDYILVIEMLDRIQQLDCSTYELERLHTKVTSLCNRIEQIQCHSAKDRLAQSDMAKRIANLLRVVLSLQHTPEPVSDSVSDLQRVPLRLLAPHIGRLPMPEDYALEELRSLTQSYLQELTVTH</sequence>
<dbReference type="GO" id="GO:0003723">
    <property type="term" value="F:RNA binding"/>
    <property type="evidence" value="ECO:0007669"/>
    <property type="project" value="TreeGrafter"/>
</dbReference>
<evidence type="ECO:0000256" key="15">
    <source>
        <dbReference type="ARBA" id="ARBA00022843"/>
    </source>
</evidence>
<keyword evidence="19" id="KW-0906">Nuclear pore complex</keyword>
<dbReference type="GO" id="GO:0044614">
    <property type="term" value="C:nuclear pore cytoplasmic filaments"/>
    <property type="evidence" value="ECO:0007669"/>
    <property type="project" value="TreeGrafter"/>
</dbReference>